<dbReference type="GO" id="GO:0043565">
    <property type="term" value="F:sequence-specific DNA binding"/>
    <property type="evidence" value="ECO:0007669"/>
    <property type="project" value="InterPro"/>
</dbReference>
<dbReference type="InterPro" id="IPR050204">
    <property type="entry name" value="AraC_XylS_family_regulators"/>
</dbReference>
<dbReference type="GO" id="GO:0003700">
    <property type="term" value="F:DNA-binding transcription factor activity"/>
    <property type="evidence" value="ECO:0007669"/>
    <property type="project" value="InterPro"/>
</dbReference>
<gene>
    <name evidence="5" type="ORF">Pka01_77960</name>
</gene>
<dbReference type="PROSITE" id="PS01124">
    <property type="entry name" value="HTH_ARAC_FAMILY_2"/>
    <property type="match status" value="1"/>
</dbReference>
<evidence type="ECO:0000313" key="6">
    <source>
        <dbReference type="Proteomes" id="UP000630097"/>
    </source>
</evidence>
<dbReference type="PANTHER" id="PTHR46796:SF12">
    <property type="entry name" value="HTH-TYPE DNA-BINDING TRANSCRIPTIONAL ACTIVATOR EUTR"/>
    <property type="match status" value="1"/>
</dbReference>
<keyword evidence="1" id="KW-0805">Transcription regulation</keyword>
<dbReference type="InterPro" id="IPR009057">
    <property type="entry name" value="Homeodomain-like_sf"/>
</dbReference>
<dbReference type="Pfam" id="PF12833">
    <property type="entry name" value="HTH_18"/>
    <property type="match status" value="1"/>
</dbReference>
<dbReference type="AlphaFoldDB" id="A0A8J3Q0Z6"/>
<dbReference type="EMBL" id="BONV01000056">
    <property type="protein sequence ID" value="GIG84669.1"/>
    <property type="molecule type" value="Genomic_DNA"/>
</dbReference>
<evidence type="ECO:0000256" key="1">
    <source>
        <dbReference type="ARBA" id="ARBA00023015"/>
    </source>
</evidence>
<feature type="domain" description="HTH araC/xylS-type" evidence="4">
    <location>
        <begin position="228"/>
        <end position="329"/>
    </location>
</feature>
<keyword evidence="6" id="KW-1185">Reference proteome</keyword>
<sequence length="331" mass="35890">MRDTISEPPARPGSPPSGILAEAPGDDCRTAFQSLKVTVLGRPTTAAPMQRYGGIGPLTFGDAVHGVDLRIEGSELRAGYHLLLPIAGHAESRHRGVDAVATQDTAVVYRPEGETTLTRWAGDCRLVCVGFGRTALEHALEALLGHRVTTQIAFAPTLDVTSGRARSWVRMLLMLNHQLGDADSVVLQPLVAPPLVDGFIRGFLLATDYPYRDRLDRPAEAGRPAVIRAAIDIMEAEPQTPLTISMLAARCHVSARTLQEGFQRHVGVPPMAYLRKVRLRRAHDELCDADPSVQTVASIARSWGFAHLGRFAALHQAEFGVSPARVLRSSR</sequence>
<keyword evidence="2" id="KW-0238">DNA-binding</keyword>
<dbReference type="Gene3D" id="1.10.10.60">
    <property type="entry name" value="Homeodomain-like"/>
    <property type="match status" value="1"/>
</dbReference>
<reference evidence="5 6" key="1">
    <citation type="submission" date="2021-01" db="EMBL/GenBank/DDBJ databases">
        <title>Whole genome shotgun sequence of Planotetraspora kaengkrachanensis NBRC 104272.</title>
        <authorList>
            <person name="Komaki H."/>
            <person name="Tamura T."/>
        </authorList>
    </citation>
    <scope>NUCLEOTIDE SEQUENCE [LARGE SCALE GENOMIC DNA]</scope>
    <source>
        <strain evidence="5 6">NBRC 104272</strain>
    </source>
</reference>
<protein>
    <submittedName>
        <fullName evidence="5">Transcriptional regulator</fullName>
    </submittedName>
</protein>
<dbReference type="PANTHER" id="PTHR46796">
    <property type="entry name" value="HTH-TYPE TRANSCRIPTIONAL ACTIVATOR RHAS-RELATED"/>
    <property type="match status" value="1"/>
</dbReference>
<dbReference type="RefSeq" id="WP_203887931.1">
    <property type="nucleotide sequence ID" value="NZ_BAABHH010000037.1"/>
</dbReference>
<comment type="caution">
    <text evidence="5">The sequence shown here is derived from an EMBL/GenBank/DDBJ whole genome shotgun (WGS) entry which is preliminary data.</text>
</comment>
<accession>A0A8J3Q0Z6</accession>
<dbReference type="Proteomes" id="UP000630097">
    <property type="component" value="Unassembled WGS sequence"/>
</dbReference>
<evidence type="ECO:0000256" key="2">
    <source>
        <dbReference type="ARBA" id="ARBA00023125"/>
    </source>
</evidence>
<dbReference type="SUPFAM" id="SSF46689">
    <property type="entry name" value="Homeodomain-like"/>
    <property type="match status" value="1"/>
</dbReference>
<dbReference type="Pfam" id="PF14525">
    <property type="entry name" value="AraC_binding_2"/>
    <property type="match status" value="1"/>
</dbReference>
<organism evidence="5 6">
    <name type="scientific">Planotetraspora kaengkrachanensis</name>
    <dbReference type="NCBI Taxonomy" id="575193"/>
    <lineage>
        <taxon>Bacteria</taxon>
        <taxon>Bacillati</taxon>
        <taxon>Actinomycetota</taxon>
        <taxon>Actinomycetes</taxon>
        <taxon>Streptosporangiales</taxon>
        <taxon>Streptosporangiaceae</taxon>
        <taxon>Planotetraspora</taxon>
    </lineage>
</organism>
<evidence type="ECO:0000256" key="3">
    <source>
        <dbReference type="ARBA" id="ARBA00023163"/>
    </source>
</evidence>
<evidence type="ECO:0000313" key="5">
    <source>
        <dbReference type="EMBL" id="GIG84669.1"/>
    </source>
</evidence>
<proteinExistence type="predicted"/>
<evidence type="ECO:0000259" key="4">
    <source>
        <dbReference type="PROSITE" id="PS01124"/>
    </source>
</evidence>
<dbReference type="SMART" id="SM00342">
    <property type="entry name" value="HTH_ARAC"/>
    <property type="match status" value="1"/>
</dbReference>
<dbReference type="InterPro" id="IPR018060">
    <property type="entry name" value="HTH_AraC"/>
</dbReference>
<dbReference type="InterPro" id="IPR035418">
    <property type="entry name" value="AraC-bd_2"/>
</dbReference>
<name>A0A8J3Q0Z6_9ACTN</name>
<keyword evidence="3" id="KW-0804">Transcription</keyword>